<comment type="caution">
    <text evidence="1">The sequence shown here is derived from an EMBL/GenBank/DDBJ whole genome shotgun (WGS) entry which is preliminary data.</text>
</comment>
<dbReference type="EMBL" id="BMCT01000006">
    <property type="protein sequence ID" value="GGF74621.1"/>
    <property type="molecule type" value="Genomic_DNA"/>
</dbReference>
<evidence type="ECO:0000313" key="2">
    <source>
        <dbReference type="Proteomes" id="UP000606044"/>
    </source>
</evidence>
<sequence>MSSFKRGIRKLGMMDALGELAKQEGWWRDVLLDTSLIIGVRDDYLNVYWRGQSLFKVEMKRGQIVASTHPKYLLDPDLSGQVSLDPETGTFGLSAQNALIQTYQPGETLGKLKRAANLFASEEKRGVQAIATSNANVVDVEIAFPAGTSGQSVPRIDIASFDEVGNDVKLVFWEAKVLGNPELRVKGEKNVVKQIGAYVGLLSEHAADIVSSYTMIAGNLTAFCEMSGGVRRVASSIEKVAKGTELTLAEPADVKLLVFGFNADQRDGLWRRLLEELEGELPAGSIIARGDAAGIKL</sequence>
<dbReference type="Proteomes" id="UP000606044">
    <property type="component" value="Unassembled WGS sequence"/>
</dbReference>
<protein>
    <submittedName>
        <fullName evidence="1">Uncharacterized protein</fullName>
    </submittedName>
</protein>
<name>A0A917C7R6_9HYPH</name>
<dbReference type="RefSeq" id="WP_188581528.1">
    <property type="nucleotide sequence ID" value="NZ_BMCT01000006.1"/>
</dbReference>
<keyword evidence="2" id="KW-1185">Reference proteome</keyword>
<reference evidence="1" key="1">
    <citation type="journal article" date="2014" name="Int. J. Syst. Evol. Microbiol.">
        <title>Complete genome sequence of Corynebacterium casei LMG S-19264T (=DSM 44701T), isolated from a smear-ripened cheese.</title>
        <authorList>
            <consortium name="US DOE Joint Genome Institute (JGI-PGF)"/>
            <person name="Walter F."/>
            <person name="Albersmeier A."/>
            <person name="Kalinowski J."/>
            <person name="Ruckert C."/>
        </authorList>
    </citation>
    <scope>NUCLEOTIDE SEQUENCE</scope>
    <source>
        <strain evidence="1">CCM 7897</strain>
    </source>
</reference>
<evidence type="ECO:0000313" key="1">
    <source>
        <dbReference type="EMBL" id="GGF74621.1"/>
    </source>
</evidence>
<organism evidence="1 2">
    <name type="scientific">Azorhizobium oxalatiphilum</name>
    <dbReference type="NCBI Taxonomy" id="980631"/>
    <lineage>
        <taxon>Bacteria</taxon>
        <taxon>Pseudomonadati</taxon>
        <taxon>Pseudomonadota</taxon>
        <taxon>Alphaproteobacteria</taxon>
        <taxon>Hyphomicrobiales</taxon>
        <taxon>Xanthobacteraceae</taxon>
        <taxon>Azorhizobium</taxon>
    </lineage>
</organism>
<gene>
    <name evidence="1" type="ORF">GCM10007301_38100</name>
</gene>
<reference evidence="1" key="2">
    <citation type="submission" date="2020-09" db="EMBL/GenBank/DDBJ databases">
        <authorList>
            <person name="Sun Q."/>
            <person name="Sedlacek I."/>
        </authorList>
    </citation>
    <scope>NUCLEOTIDE SEQUENCE</scope>
    <source>
        <strain evidence="1">CCM 7897</strain>
    </source>
</reference>
<proteinExistence type="predicted"/>
<accession>A0A917C7R6</accession>
<dbReference type="AlphaFoldDB" id="A0A917C7R6"/>